<dbReference type="GO" id="GO:0008081">
    <property type="term" value="F:phosphoric diester hydrolase activity"/>
    <property type="evidence" value="ECO:0007669"/>
    <property type="project" value="UniProtKB-UniRule"/>
</dbReference>
<evidence type="ECO:0000256" key="2">
    <source>
        <dbReference type="ARBA" id="ARBA00022695"/>
    </source>
</evidence>
<dbReference type="PANTHER" id="PTHR47320:SF1">
    <property type="entry name" value="BIFUNCTIONAL URIDYLYLTRANSFERASE_URIDYLYL-REMOVING ENZYME"/>
    <property type="match status" value="1"/>
</dbReference>
<dbReference type="GO" id="GO:0008773">
    <property type="term" value="F:[protein-PII] uridylyltransferase activity"/>
    <property type="evidence" value="ECO:0007669"/>
    <property type="project" value="UniProtKB-UniRule"/>
</dbReference>
<dbReference type="Pfam" id="PF08335">
    <property type="entry name" value="GlnD_UR_UTase"/>
    <property type="match status" value="1"/>
</dbReference>
<dbReference type="GO" id="GO:0006808">
    <property type="term" value="P:regulation of nitrogen utilization"/>
    <property type="evidence" value="ECO:0007669"/>
    <property type="project" value="UniProtKB-UniRule"/>
</dbReference>
<comment type="similarity">
    <text evidence="7">Belongs to the GlnD family.</text>
</comment>
<feature type="region of interest" description="Uridylyltransferase" evidence="7">
    <location>
        <begin position="1"/>
        <end position="334"/>
    </location>
</feature>
<dbReference type="CDD" id="cd04873">
    <property type="entry name" value="ACT_UUR-ACR-like"/>
    <property type="match status" value="2"/>
</dbReference>
<dbReference type="Gene3D" id="1.10.3090.10">
    <property type="entry name" value="cca-adding enzyme, domain 2"/>
    <property type="match status" value="1"/>
</dbReference>
<name>A0A2H5XCB5_9BACT</name>
<evidence type="ECO:0000256" key="5">
    <source>
        <dbReference type="ARBA" id="ARBA00022842"/>
    </source>
</evidence>
<evidence type="ECO:0000259" key="8">
    <source>
        <dbReference type="PROSITE" id="PS51671"/>
    </source>
</evidence>
<keyword evidence="3" id="KW-0677">Repeat</keyword>
<dbReference type="Gene3D" id="3.30.460.10">
    <property type="entry name" value="Beta Polymerase, domain 2"/>
    <property type="match status" value="1"/>
</dbReference>
<dbReference type="AlphaFoldDB" id="A0A2H5XCB5"/>
<comment type="domain">
    <text evidence="7">Has four distinct domains: an N-terminal nucleotidyltransferase (NT) domain responsible for UTase activity, a central HD domain that encodes UR activity, and two C-terminal ACT domains that seem to have a role in glutamine sensing.</text>
</comment>
<feature type="domain" description="HD" evidence="9">
    <location>
        <begin position="449"/>
        <end position="571"/>
    </location>
</feature>
<sequence>MSNWQERVNALIAEVKTWRQRVLQTPPDSVTGRAFSQSISGALDQFVRAIYALARERAMEKASQHYIPDHSEVVLLATGSYGRQELAPFSDLDIAFVPLEEDDPFTDALLRECFRLLVTVFMDNTDLKIGYGYRPLSDLASLDSQTQAALLDARFVAGYAPLARRVQQMLTEQLDVLRFLRDRERERFAAYQRTHATPLVAEPHLKEGAGGLRDGQTALWMLAAAHRIPTQQAWASLAEVLPPEQFRAFQSGYDFLLRVRNWLHLTAQRRQEVLLREYHHRIALEWDAREFGRTGVPGEEGAVRAFHRRLFEAMDALHRAFQFARRVTAEMPLPLGEGFIRLNGELTVTELTPAPTRLLKAFELMQRYDLPPSSDLLRWLTLHAAAAGQAQTAPEAAQAFLTVLTGDGDAPFGTVLRLMAQTGVLAAYLPEWHQAAFYVPSNAAHRFTVGEHLMATVQELHRLREAAQRGEFPWMDVWAGVTDETALFLAAFLHDLGKAVSEPEHEEAGVELVRRIGERLGLAEDRIELVERLVRYHLVLLSTARLRDVFAPDTLRTVADIVGDEGFLKMLLLHSFADARSVSEQTFTEVEERMVLDLYFGALHVLQEREGTRAPLAALTRSRAHELRRALQEVSEADIQAFCEAMPPGYLLSTPLRTIAIHCRLVQQVRQTGAPSVEVLTDSESGFTEIVICAPDDPQPGMLSKIAGALFACDADIRTARVFTLPGHPTLVLDTLWVTSDGRPLSAERARRVRDAILAVLTNRTTVEELLQRCGKPISVPVQVRAITMRNDISESHTVVHIVARDRKGLLYRLTREIAALGLDIQTAKIVTWRETAEDAFYVVRKGSGKVPDELVESLTRQLWERLG</sequence>
<dbReference type="EC" id="2.7.7.59" evidence="7"/>
<protein>
    <recommendedName>
        <fullName evidence="7">Bifunctional uridylyltransferase/uridylyl-removing enzyme</fullName>
        <shortName evidence="7">UTase/UR</shortName>
    </recommendedName>
    <alternativeName>
        <fullName evidence="7">Bifunctional [protein-PII] modification enzyme</fullName>
    </alternativeName>
    <alternativeName>
        <fullName evidence="7">Bifunctional nitrogen sensor protein</fullName>
    </alternativeName>
    <domain>
        <recommendedName>
            <fullName evidence="7">[Protein-PII] uridylyltransferase</fullName>
            <shortName evidence="7">PII uridylyltransferase</shortName>
            <shortName evidence="7">UTase</shortName>
            <ecNumber evidence="7">2.7.7.59</ecNumber>
        </recommendedName>
    </domain>
    <domain>
        <recommendedName>
            <fullName evidence="7">[Protein-PII]-UMP uridylyl-removing enzyme</fullName>
            <shortName evidence="7">UR</shortName>
            <ecNumber evidence="7">3.1.4.-</ecNumber>
        </recommendedName>
    </domain>
</protein>
<dbReference type="PROSITE" id="PS51671">
    <property type="entry name" value="ACT"/>
    <property type="match status" value="1"/>
</dbReference>
<evidence type="ECO:0000313" key="10">
    <source>
        <dbReference type="EMBL" id="GBC98840.1"/>
    </source>
</evidence>
<dbReference type="EMBL" id="BEHT01000016">
    <property type="protein sequence ID" value="GBC98840.1"/>
    <property type="molecule type" value="Genomic_DNA"/>
</dbReference>
<dbReference type="HAMAP" id="MF_00277">
    <property type="entry name" value="PII_uridylyl_transf"/>
    <property type="match status" value="1"/>
</dbReference>
<dbReference type="InterPro" id="IPR043519">
    <property type="entry name" value="NT_sf"/>
</dbReference>
<comment type="cofactor">
    <cofactor evidence="7">
        <name>Mg(2+)</name>
        <dbReference type="ChEBI" id="CHEBI:18420"/>
    </cofactor>
</comment>
<dbReference type="SUPFAM" id="SSF81593">
    <property type="entry name" value="Nucleotidyltransferase substrate binding subunit/domain"/>
    <property type="match status" value="1"/>
</dbReference>
<dbReference type="Pfam" id="PF03445">
    <property type="entry name" value="DUF294"/>
    <property type="match status" value="1"/>
</dbReference>
<reference evidence="11" key="1">
    <citation type="submission" date="2017-09" db="EMBL/GenBank/DDBJ databases">
        <title>Metaegenomics of thermophilic ammonia-oxidizing enrichment culture.</title>
        <authorList>
            <person name="Kato S."/>
            <person name="Suzuki K."/>
        </authorList>
    </citation>
    <scope>NUCLEOTIDE SEQUENCE [LARGE SCALE GENOMIC DNA]</scope>
</reference>
<dbReference type="InterPro" id="IPR006674">
    <property type="entry name" value="HD_domain"/>
</dbReference>
<keyword evidence="4 7" id="KW-0378">Hydrolase</keyword>
<comment type="catalytic activity">
    <reaction evidence="7">
        <text>[protein-PII]-L-tyrosine + UTP = [protein-PII]-uridylyl-L-tyrosine + diphosphate</text>
        <dbReference type="Rhea" id="RHEA:13673"/>
        <dbReference type="Rhea" id="RHEA-COMP:12147"/>
        <dbReference type="Rhea" id="RHEA-COMP:12148"/>
        <dbReference type="ChEBI" id="CHEBI:33019"/>
        <dbReference type="ChEBI" id="CHEBI:46398"/>
        <dbReference type="ChEBI" id="CHEBI:46858"/>
        <dbReference type="ChEBI" id="CHEBI:90602"/>
        <dbReference type="EC" id="2.7.7.59"/>
    </reaction>
</comment>
<organism evidence="10 11">
    <name type="scientific">Candidatus Fervidibacter japonicus</name>
    <dbReference type="NCBI Taxonomy" id="2035412"/>
    <lineage>
        <taxon>Bacteria</taxon>
        <taxon>Candidatus Fervidibacterota</taxon>
        <taxon>Candidatus Fervidibacter</taxon>
    </lineage>
</organism>
<keyword evidence="2 7" id="KW-0548">Nucleotidyltransferase</keyword>
<dbReference type="InterPro" id="IPR002912">
    <property type="entry name" value="ACT_dom"/>
</dbReference>
<dbReference type="InterPro" id="IPR045865">
    <property type="entry name" value="ACT-like_dom_sf"/>
</dbReference>
<evidence type="ECO:0000256" key="6">
    <source>
        <dbReference type="ARBA" id="ARBA00023268"/>
    </source>
</evidence>
<evidence type="ECO:0000259" key="9">
    <source>
        <dbReference type="PROSITE" id="PS51831"/>
    </source>
</evidence>
<comment type="caution">
    <text evidence="7">Lacks conserved residue(s) required for the propagation of feature annotation.</text>
</comment>
<dbReference type="InterPro" id="IPR003607">
    <property type="entry name" value="HD/PDEase_dom"/>
</dbReference>
<dbReference type="Pfam" id="PF24931">
    <property type="entry name" value="ACT_ACR9_3rd"/>
    <property type="match status" value="1"/>
</dbReference>
<dbReference type="InterPro" id="IPR010043">
    <property type="entry name" value="UTase/UR"/>
</dbReference>
<dbReference type="SUPFAM" id="SSF55021">
    <property type="entry name" value="ACT-like"/>
    <property type="match status" value="1"/>
</dbReference>
<comment type="function">
    <text evidence="7">Modifies, by uridylylation and deuridylylation, the PII regulatory proteins (GlnB and homologs), in response to the nitrogen status of the cell that GlnD senses through the glutamine level. Under low glutamine levels, catalyzes the conversion of the PII proteins and UTP to PII-UMP and PPi, while under higher glutamine levels, GlnD hydrolyzes PII-UMP to PII and UMP (deuridylylation). Thus, controls uridylylation state and activity of the PII proteins, and plays an important role in the regulation of nitrogen metabolism.</text>
</comment>
<feature type="domain" description="ACT" evidence="8">
    <location>
        <begin position="799"/>
        <end position="868"/>
    </location>
</feature>
<accession>A0A2H5XCB5</accession>
<evidence type="ECO:0000256" key="1">
    <source>
        <dbReference type="ARBA" id="ARBA00022679"/>
    </source>
</evidence>
<comment type="caution">
    <text evidence="10">The sequence shown here is derived from an EMBL/GenBank/DDBJ whole genome shotgun (WGS) entry which is preliminary data.</text>
</comment>
<dbReference type="EC" id="3.1.4.-" evidence="7"/>
<evidence type="ECO:0000256" key="4">
    <source>
        <dbReference type="ARBA" id="ARBA00022801"/>
    </source>
</evidence>
<dbReference type="InterPro" id="IPR013546">
    <property type="entry name" value="PII_UdlTrfase/GS_AdlTrfase"/>
</dbReference>
<gene>
    <name evidence="7 10" type="primary">glnD</name>
    <name evidence="10" type="ORF">HRbin17_01357</name>
</gene>
<dbReference type="PIRSF" id="PIRSF006288">
    <property type="entry name" value="PII_uridyltransf"/>
    <property type="match status" value="1"/>
</dbReference>
<evidence type="ECO:0000313" key="11">
    <source>
        <dbReference type="Proteomes" id="UP000236173"/>
    </source>
</evidence>
<comment type="activity regulation">
    <text evidence="7">Uridylyltransferase (UTase) activity is inhibited by glutamine, while glutamine activates uridylyl-removing (UR) activity.</text>
</comment>
<dbReference type="SUPFAM" id="SSF81301">
    <property type="entry name" value="Nucleotidyltransferase"/>
    <property type="match status" value="1"/>
</dbReference>
<keyword evidence="1 7" id="KW-0808">Transferase</keyword>
<dbReference type="PROSITE" id="PS51831">
    <property type="entry name" value="HD"/>
    <property type="match status" value="1"/>
</dbReference>
<proteinExistence type="inferred from homology"/>
<dbReference type="CDD" id="cd00077">
    <property type="entry name" value="HDc"/>
    <property type="match status" value="1"/>
</dbReference>
<dbReference type="PANTHER" id="PTHR47320">
    <property type="entry name" value="BIFUNCTIONAL URIDYLYLTRANSFERASE/URIDYLYL-REMOVING ENZYME"/>
    <property type="match status" value="1"/>
</dbReference>
<dbReference type="SUPFAM" id="SSF109604">
    <property type="entry name" value="HD-domain/PDEase-like"/>
    <property type="match status" value="1"/>
</dbReference>
<evidence type="ECO:0000256" key="3">
    <source>
        <dbReference type="ARBA" id="ARBA00022737"/>
    </source>
</evidence>
<dbReference type="Proteomes" id="UP000236173">
    <property type="component" value="Unassembled WGS sequence"/>
</dbReference>
<dbReference type="InterPro" id="IPR005105">
    <property type="entry name" value="GlnD_Uridyltrans_N"/>
</dbReference>
<dbReference type="Pfam" id="PF01966">
    <property type="entry name" value="HD"/>
    <property type="match status" value="1"/>
</dbReference>
<keyword evidence="6 7" id="KW-0511">Multifunctional enzyme</keyword>
<keyword evidence="5 7" id="KW-0460">Magnesium</keyword>
<evidence type="ECO:0000256" key="7">
    <source>
        <dbReference type="HAMAP-Rule" id="MF_00277"/>
    </source>
</evidence>
<comment type="catalytic activity">
    <reaction evidence="7">
        <text>[protein-PII]-uridylyl-L-tyrosine + H2O = [protein-PII]-L-tyrosine + UMP + H(+)</text>
        <dbReference type="Rhea" id="RHEA:48600"/>
        <dbReference type="Rhea" id="RHEA-COMP:12147"/>
        <dbReference type="Rhea" id="RHEA-COMP:12148"/>
        <dbReference type="ChEBI" id="CHEBI:15377"/>
        <dbReference type="ChEBI" id="CHEBI:15378"/>
        <dbReference type="ChEBI" id="CHEBI:46858"/>
        <dbReference type="ChEBI" id="CHEBI:57865"/>
        <dbReference type="ChEBI" id="CHEBI:90602"/>
    </reaction>
</comment>